<proteinExistence type="predicted"/>
<dbReference type="GO" id="GO:0001819">
    <property type="term" value="P:positive regulation of cytokine production"/>
    <property type="evidence" value="ECO:0007669"/>
    <property type="project" value="TreeGrafter"/>
</dbReference>
<reference evidence="3" key="1">
    <citation type="submission" date="2025-08" db="UniProtKB">
        <authorList>
            <consortium name="RefSeq"/>
        </authorList>
    </citation>
    <scope>IDENTIFICATION</scope>
</reference>
<feature type="compositionally biased region" description="Gly residues" evidence="1">
    <location>
        <begin position="189"/>
        <end position="206"/>
    </location>
</feature>
<feature type="region of interest" description="Disordered" evidence="1">
    <location>
        <begin position="177"/>
        <end position="239"/>
    </location>
</feature>
<dbReference type="KEGG" id="char:105893709"/>
<dbReference type="RefSeq" id="XP_012675621.1">
    <property type="nucleotide sequence ID" value="XM_012820167.3"/>
</dbReference>
<evidence type="ECO:0000256" key="1">
    <source>
        <dbReference type="SAM" id="MobiDB-lite"/>
    </source>
</evidence>
<dbReference type="OrthoDB" id="8911462at2759"/>
<name>A0A6P3VM44_CLUHA</name>
<dbReference type="CTD" id="541468"/>
<evidence type="ECO:0000313" key="2">
    <source>
        <dbReference type="Proteomes" id="UP000515152"/>
    </source>
</evidence>
<sequence length="319" mass="34582">MEEGNTSESVPDLKDLEVKVGRKTPEGLLKWMREEAAHRGESKSNVPECIDRDPARKSLDEKIRKLKVEMAHLRSVDVCILQQLLAVHEGIEAVKWLLEERSTLTSRCSSLTSSQYSLADGPEAPSSWRGSWGSLHDPHDRLDNISIGSYLDTLADDMDEYGCPSSSESVLCSTPLSATETATAPPTRTGGGVGGVGGALSSGGGSPVVKQQEAPKEEVWTRNTDAGTGTAAAKDKLAQSRTLSPKTNGVLDKVLRPEGGCESARACLAEKLGKTQSPKVKPYQNGKVELDGCKHNGRMHLEYDAHWRWVQSQDDVTFL</sequence>
<accession>A0A6P3VM44</accession>
<dbReference type="AlphaFoldDB" id="A0A6P3VM44"/>
<gene>
    <name evidence="3" type="primary">lurap1</name>
</gene>
<dbReference type="Proteomes" id="UP000515152">
    <property type="component" value="Chromosome 10"/>
</dbReference>
<evidence type="ECO:0000313" key="3">
    <source>
        <dbReference type="RefSeq" id="XP_012675621.1"/>
    </source>
</evidence>
<dbReference type="GeneID" id="105893709"/>
<dbReference type="InterPro" id="IPR039499">
    <property type="entry name" value="LURA1/LRA25"/>
</dbReference>
<protein>
    <submittedName>
        <fullName evidence="3">Leucine rich adaptor protein 1 isoform X1</fullName>
    </submittedName>
</protein>
<dbReference type="PANTHER" id="PTHR33767">
    <property type="entry name" value="LEUCINE RICH ADAPTOR PROTEIN 1-LIKE"/>
    <property type="match status" value="1"/>
</dbReference>
<keyword evidence="2" id="KW-1185">Reference proteome</keyword>
<dbReference type="Pfam" id="PF14854">
    <property type="entry name" value="LURAP"/>
    <property type="match status" value="1"/>
</dbReference>
<dbReference type="GO" id="GO:0043123">
    <property type="term" value="P:positive regulation of canonical NF-kappaB signal transduction"/>
    <property type="evidence" value="ECO:0007669"/>
    <property type="project" value="InterPro"/>
</dbReference>
<dbReference type="InterPro" id="IPR037443">
    <property type="entry name" value="LURAP1"/>
</dbReference>
<dbReference type="PANTHER" id="PTHR33767:SF2">
    <property type="entry name" value="LEUCINE RICH ADAPTOR PROTEIN 1"/>
    <property type="match status" value="1"/>
</dbReference>
<organism evidence="2 3">
    <name type="scientific">Clupea harengus</name>
    <name type="common">Atlantic herring</name>
    <dbReference type="NCBI Taxonomy" id="7950"/>
    <lineage>
        <taxon>Eukaryota</taxon>
        <taxon>Metazoa</taxon>
        <taxon>Chordata</taxon>
        <taxon>Craniata</taxon>
        <taxon>Vertebrata</taxon>
        <taxon>Euteleostomi</taxon>
        <taxon>Actinopterygii</taxon>
        <taxon>Neopterygii</taxon>
        <taxon>Teleostei</taxon>
        <taxon>Clupei</taxon>
        <taxon>Clupeiformes</taxon>
        <taxon>Clupeoidei</taxon>
        <taxon>Clupeidae</taxon>
        <taxon>Clupea</taxon>
    </lineage>
</organism>
<feature type="compositionally biased region" description="Low complexity" evidence="1">
    <location>
        <begin position="177"/>
        <end position="188"/>
    </location>
</feature>